<name>A0A914CII8_9BILA</name>
<dbReference type="Proteomes" id="UP000887540">
    <property type="component" value="Unplaced"/>
</dbReference>
<feature type="compositionally biased region" description="Basic and acidic residues" evidence="4">
    <location>
        <begin position="1"/>
        <end position="18"/>
    </location>
</feature>
<reference evidence="7 8" key="1">
    <citation type="submission" date="2022-11" db="UniProtKB">
        <authorList>
            <consortium name="WormBaseParasite"/>
        </authorList>
    </citation>
    <scope>IDENTIFICATION</scope>
</reference>
<dbReference type="GO" id="GO:0006357">
    <property type="term" value="P:regulation of transcription by RNA polymerase II"/>
    <property type="evidence" value="ECO:0007669"/>
    <property type="project" value="TreeGrafter"/>
</dbReference>
<comment type="subcellular location">
    <subcellularLocation>
        <location evidence="1">Nucleus</location>
    </subcellularLocation>
</comment>
<dbReference type="PANTHER" id="PTHR21689:SF2">
    <property type="entry name" value="PROTEIN LIN-9 HOMOLOG"/>
    <property type="match status" value="1"/>
</dbReference>
<dbReference type="GO" id="GO:0003677">
    <property type="term" value="F:DNA binding"/>
    <property type="evidence" value="ECO:0007669"/>
    <property type="project" value="TreeGrafter"/>
</dbReference>
<dbReference type="InterPro" id="IPR045831">
    <property type="entry name" value="LIN9_C"/>
</dbReference>
<accession>A0A914CII8</accession>
<dbReference type="Pfam" id="PF06584">
    <property type="entry name" value="DIRP"/>
    <property type="match status" value="1"/>
</dbReference>
<evidence type="ECO:0000313" key="8">
    <source>
        <dbReference type="WBParaSite" id="ACRNAN_scaffold10873.g12325.t1"/>
    </source>
</evidence>
<dbReference type="PANTHER" id="PTHR21689">
    <property type="entry name" value="LIN-9"/>
    <property type="match status" value="1"/>
</dbReference>
<proteinExistence type="inferred from homology"/>
<dbReference type="GO" id="GO:0051726">
    <property type="term" value="P:regulation of cell cycle"/>
    <property type="evidence" value="ECO:0007669"/>
    <property type="project" value="TreeGrafter"/>
</dbReference>
<evidence type="ECO:0000256" key="4">
    <source>
        <dbReference type="SAM" id="MobiDB-lite"/>
    </source>
</evidence>
<dbReference type="WBParaSite" id="ACRNAN_scaffold10873.g12325.t1">
    <property type="protein sequence ID" value="ACRNAN_scaffold10873.g12325.t1"/>
    <property type="gene ID" value="ACRNAN_scaffold10873.g12325"/>
</dbReference>
<evidence type="ECO:0000313" key="6">
    <source>
        <dbReference type="Proteomes" id="UP000887540"/>
    </source>
</evidence>
<sequence length="556" mass="63855">MSQVREDASSESRYELRGVRRPPPGYNEYVTHPDDYEMEIDVKPNRRSQIHANIPIAHRNEPYDAVIDEGQHDMVEDQTYHYNMDTSVERGPTFPSERFGAPKGTELSEELKDNLRKLKNVLKLPKARRFVYCEFFYSGVDRQIFLGENEFAQLLKETFPNLKTIKLRKPEWRSIRRLIGKPRRCSEVFLEEERQALEAKRSKIRNVYDGSCVSVEAENGDIPSLLPRPLVVGMKVYARVRTPKDGIYTGTIDAVLDDGYRVVFEKEEMIPPMIIRDSEVMAAQPQELLPLNHFLEMNRANIRNTMKMAPAQLFPSPRLLAEQARTQKNVVGVVVGVQNNAGVPTYSFAPKKVTPARDEKVGNFPVRMLVILVKLCKLVELKKQFIVNLTTMNDAAEKMNLYENKYPPLFKTRFSELVIDIEHLNKLIKAYVDALLEYNTTLLPQLNQPTITDRPELLRRTCQTHAFQIVKHCNSDLHVQSKSALNLITSLTAILLQIRTIGQQSKRCTAYDLRLLSESLQNIRAQISPSNAAALQDCVEVHMKQIHNMMLQQGFF</sequence>
<dbReference type="InterPro" id="IPR033471">
    <property type="entry name" value="DIRP"/>
</dbReference>
<evidence type="ECO:0000256" key="3">
    <source>
        <dbReference type="ARBA" id="ARBA00023242"/>
    </source>
</evidence>
<feature type="region of interest" description="Disordered" evidence="4">
    <location>
        <begin position="1"/>
        <end position="27"/>
    </location>
</feature>
<dbReference type="WBParaSite" id="ACRNAN_Path_1098.g4202.t1">
    <property type="protein sequence ID" value="ACRNAN_Path_1098.g4202.t1"/>
    <property type="gene ID" value="ACRNAN_Path_1098.g4202"/>
</dbReference>
<dbReference type="Pfam" id="PF19438">
    <property type="entry name" value="LIN9_C"/>
    <property type="match status" value="1"/>
</dbReference>
<keyword evidence="3" id="KW-0539">Nucleus</keyword>
<protein>
    <submittedName>
        <fullName evidence="7 8">DIRP domain-containing protein</fullName>
    </submittedName>
</protein>
<dbReference type="GO" id="GO:0005654">
    <property type="term" value="C:nucleoplasm"/>
    <property type="evidence" value="ECO:0007669"/>
    <property type="project" value="TreeGrafter"/>
</dbReference>
<dbReference type="GO" id="GO:0006351">
    <property type="term" value="P:DNA-templated transcription"/>
    <property type="evidence" value="ECO:0007669"/>
    <property type="project" value="InterPro"/>
</dbReference>
<feature type="domain" description="DIRP" evidence="5">
    <location>
        <begin position="136"/>
        <end position="242"/>
    </location>
</feature>
<evidence type="ECO:0000259" key="5">
    <source>
        <dbReference type="SMART" id="SM01135"/>
    </source>
</evidence>
<evidence type="ECO:0000256" key="2">
    <source>
        <dbReference type="ARBA" id="ARBA00006732"/>
    </source>
</evidence>
<dbReference type="AlphaFoldDB" id="A0A914CII8"/>
<comment type="similarity">
    <text evidence="2">Belongs to the lin-9 family.</text>
</comment>
<dbReference type="InterPro" id="IPR010561">
    <property type="entry name" value="LIN-9/ALY1"/>
</dbReference>
<organism evidence="6 8">
    <name type="scientific">Acrobeloides nanus</name>
    <dbReference type="NCBI Taxonomy" id="290746"/>
    <lineage>
        <taxon>Eukaryota</taxon>
        <taxon>Metazoa</taxon>
        <taxon>Ecdysozoa</taxon>
        <taxon>Nematoda</taxon>
        <taxon>Chromadorea</taxon>
        <taxon>Rhabditida</taxon>
        <taxon>Tylenchina</taxon>
        <taxon>Cephalobomorpha</taxon>
        <taxon>Cephaloboidea</taxon>
        <taxon>Cephalobidae</taxon>
        <taxon>Acrobeloides</taxon>
    </lineage>
</organism>
<dbReference type="SMART" id="SM01135">
    <property type="entry name" value="DIRP"/>
    <property type="match status" value="1"/>
</dbReference>
<evidence type="ECO:0000256" key="1">
    <source>
        <dbReference type="ARBA" id="ARBA00004123"/>
    </source>
</evidence>
<evidence type="ECO:0000313" key="7">
    <source>
        <dbReference type="WBParaSite" id="ACRNAN_Path_1098.g4202.t1"/>
    </source>
</evidence>
<dbReference type="GO" id="GO:0017053">
    <property type="term" value="C:transcription repressor complex"/>
    <property type="evidence" value="ECO:0007669"/>
    <property type="project" value="InterPro"/>
</dbReference>
<keyword evidence="6" id="KW-1185">Reference proteome</keyword>